<keyword evidence="4" id="KW-0067">ATP-binding</keyword>
<gene>
    <name evidence="5" type="ORF">FPE_LOCUS34885</name>
</gene>
<keyword evidence="3" id="KW-0547">Nucleotide-binding</keyword>
<proteinExistence type="inferred from homology"/>
<evidence type="ECO:0000256" key="4">
    <source>
        <dbReference type="ARBA" id="ARBA00022840"/>
    </source>
</evidence>
<evidence type="ECO:0000256" key="3">
    <source>
        <dbReference type="ARBA" id="ARBA00022741"/>
    </source>
</evidence>
<dbReference type="GO" id="GO:0005739">
    <property type="term" value="C:mitochondrion"/>
    <property type="evidence" value="ECO:0007669"/>
    <property type="project" value="TreeGrafter"/>
</dbReference>
<dbReference type="Proteomes" id="UP000834106">
    <property type="component" value="Chromosome 23"/>
</dbReference>
<dbReference type="PANTHER" id="PTHR11136:SF16">
    <property type="entry name" value="FOLYLPOLYGLUTAMATE SYNTHASE"/>
    <property type="match status" value="1"/>
</dbReference>
<sequence length="175" mass="19239">MQQNLQNAQKKFMEAEEKLHAAKSLETEAFTVPQPEEAMSVPEEKASQNVHLQLASPVAPILLSGLQLGLEGKHQYFNVVHLQLASPVDPILLSGLQLGLEGKHQYFNVGLTLALCSTWLQRTCRVGINYLNHPTFLPAEFIKGLTTTTLQGGAQNVPDRFIENGSSGNVLRCHL</sequence>
<dbReference type="GO" id="GO:0005829">
    <property type="term" value="C:cytosol"/>
    <property type="evidence" value="ECO:0007669"/>
    <property type="project" value="TreeGrafter"/>
</dbReference>
<dbReference type="GO" id="GO:0005524">
    <property type="term" value="F:ATP binding"/>
    <property type="evidence" value="ECO:0007669"/>
    <property type="project" value="UniProtKB-KW"/>
</dbReference>
<dbReference type="InterPro" id="IPR036565">
    <property type="entry name" value="Mur-like_cat_sf"/>
</dbReference>
<evidence type="ECO:0000256" key="2">
    <source>
        <dbReference type="ARBA" id="ARBA00022598"/>
    </source>
</evidence>
<comment type="similarity">
    <text evidence="1">Belongs to the folylpolyglutamate synthase family.</text>
</comment>
<dbReference type="GO" id="GO:0004326">
    <property type="term" value="F:tetrahydrofolylpolyglutamate synthase activity"/>
    <property type="evidence" value="ECO:0007669"/>
    <property type="project" value="InterPro"/>
</dbReference>
<accession>A0AAD2AKL3</accession>
<keyword evidence="2" id="KW-0436">Ligase</keyword>
<evidence type="ECO:0000313" key="5">
    <source>
        <dbReference type="EMBL" id="CAI9787455.1"/>
    </source>
</evidence>
<keyword evidence="6" id="KW-1185">Reference proteome</keyword>
<reference evidence="5" key="1">
    <citation type="submission" date="2023-05" db="EMBL/GenBank/DDBJ databases">
        <authorList>
            <person name="Huff M."/>
        </authorList>
    </citation>
    <scope>NUCLEOTIDE SEQUENCE</scope>
</reference>
<organism evidence="5 6">
    <name type="scientific">Fraxinus pennsylvanica</name>
    <dbReference type="NCBI Taxonomy" id="56036"/>
    <lineage>
        <taxon>Eukaryota</taxon>
        <taxon>Viridiplantae</taxon>
        <taxon>Streptophyta</taxon>
        <taxon>Embryophyta</taxon>
        <taxon>Tracheophyta</taxon>
        <taxon>Spermatophyta</taxon>
        <taxon>Magnoliopsida</taxon>
        <taxon>eudicotyledons</taxon>
        <taxon>Gunneridae</taxon>
        <taxon>Pentapetalae</taxon>
        <taxon>asterids</taxon>
        <taxon>lamiids</taxon>
        <taxon>Lamiales</taxon>
        <taxon>Oleaceae</taxon>
        <taxon>Oleeae</taxon>
        <taxon>Fraxinus</taxon>
    </lineage>
</organism>
<dbReference type="InterPro" id="IPR001645">
    <property type="entry name" value="Folylpolyglutamate_synth"/>
</dbReference>
<dbReference type="PANTHER" id="PTHR11136">
    <property type="entry name" value="FOLYLPOLYGLUTAMATE SYNTHASE-RELATED"/>
    <property type="match status" value="1"/>
</dbReference>
<evidence type="ECO:0000313" key="6">
    <source>
        <dbReference type="Proteomes" id="UP000834106"/>
    </source>
</evidence>
<dbReference type="AlphaFoldDB" id="A0AAD2AKL3"/>
<dbReference type="Gene3D" id="3.40.1190.10">
    <property type="entry name" value="Mur-like, catalytic domain"/>
    <property type="match status" value="1"/>
</dbReference>
<evidence type="ECO:0000256" key="1">
    <source>
        <dbReference type="ARBA" id="ARBA00008276"/>
    </source>
</evidence>
<dbReference type="EMBL" id="OU503058">
    <property type="protein sequence ID" value="CAI9787455.1"/>
    <property type="molecule type" value="Genomic_DNA"/>
</dbReference>
<name>A0AAD2AKL3_9LAMI</name>
<protein>
    <submittedName>
        <fullName evidence="5">Uncharacterized protein</fullName>
    </submittedName>
</protein>